<organism evidence="2 5">
    <name type="scientific">Didymodactylos carnosus</name>
    <dbReference type="NCBI Taxonomy" id="1234261"/>
    <lineage>
        <taxon>Eukaryota</taxon>
        <taxon>Metazoa</taxon>
        <taxon>Spiralia</taxon>
        <taxon>Gnathifera</taxon>
        <taxon>Rotifera</taxon>
        <taxon>Eurotatoria</taxon>
        <taxon>Bdelloidea</taxon>
        <taxon>Philodinida</taxon>
        <taxon>Philodinidae</taxon>
        <taxon>Didymodactylos</taxon>
    </lineage>
</organism>
<dbReference type="EMBL" id="CAJOBA010005107">
    <property type="protein sequence ID" value="CAF3733199.1"/>
    <property type="molecule type" value="Genomic_DNA"/>
</dbReference>
<evidence type="ECO:0000313" key="3">
    <source>
        <dbReference type="EMBL" id="CAF3733199.1"/>
    </source>
</evidence>
<dbReference type="EMBL" id="CAJNOK010005103">
    <property type="protein sequence ID" value="CAF0960338.1"/>
    <property type="molecule type" value="Genomic_DNA"/>
</dbReference>
<dbReference type="Proteomes" id="UP000682733">
    <property type="component" value="Unassembled WGS sequence"/>
</dbReference>
<dbReference type="Proteomes" id="UP000663829">
    <property type="component" value="Unassembled WGS sequence"/>
</dbReference>
<dbReference type="AlphaFoldDB" id="A0A814WEJ5"/>
<protein>
    <submittedName>
        <fullName evidence="2">Uncharacterized protein</fullName>
    </submittedName>
</protein>
<gene>
    <name evidence="2" type="ORF">GPM918_LOCUS23729</name>
    <name evidence="1" type="ORF">OVA965_LOCUS12602</name>
    <name evidence="4" type="ORF">SRO942_LOCUS23730</name>
    <name evidence="3" type="ORF">TMI583_LOCUS12605</name>
</gene>
<proteinExistence type="predicted"/>
<evidence type="ECO:0000313" key="4">
    <source>
        <dbReference type="EMBL" id="CAF3965704.1"/>
    </source>
</evidence>
<reference evidence="2" key="1">
    <citation type="submission" date="2021-02" db="EMBL/GenBank/DDBJ databases">
        <authorList>
            <person name="Nowell W R."/>
        </authorList>
    </citation>
    <scope>NUCLEOTIDE SEQUENCE</scope>
</reference>
<dbReference type="OrthoDB" id="10264738at2759"/>
<dbReference type="EMBL" id="CAJOBC010008584">
    <property type="protein sequence ID" value="CAF3965704.1"/>
    <property type="molecule type" value="Genomic_DNA"/>
</dbReference>
<keyword evidence="5" id="KW-1185">Reference proteome</keyword>
<accession>A0A814WEJ5</accession>
<dbReference type="Proteomes" id="UP000681722">
    <property type="component" value="Unassembled WGS sequence"/>
</dbReference>
<dbReference type="Proteomes" id="UP000677228">
    <property type="component" value="Unassembled WGS sequence"/>
</dbReference>
<comment type="caution">
    <text evidence="2">The sequence shown here is derived from an EMBL/GenBank/DDBJ whole genome shotgun (WGS) entry which is preliminary data.</text>
</comment>
<evidence type="ECO:0000313" key="5">
    <source>
        <dbReference type="Proteomes" id="UP000663829"/>
    </source>
</evidence>
<sequence length="72" mass="8419">MPKNFHLKFALRASYHAVIMFSSSRRPITHKPVLNERNSKLEYCLSSMQGYRPTVDDTHVMKLLLDQQTPSR</sequence>
<evidence type="ECO:0000313" key="1">
    <source>
        <dbReference type="EMBL" id="CAF0960338.1"/>
    </source>
</evidence>
<evidence type="ECO:0000313" key="2">
    <source>
        <dbReference type="EMBL" id="CAF1201182.1"/>
    </source>
</evidence>
<dbReference type="EMBL" id="CAJNOQ010008582">
    <property type="protein sequence ID" value="CAF1201182.1"/>
    <property type="molecule type" value="Genomic_DNA"/>
</dbReference>
<name>A0A814WEJ5_9BILA</name>